<keyword evidence="6" id="KW-0407">Ion channel</keyword>
<keyword evidence="6" id="KW-0406">Ion transport</keyword>
<evidence type="ECO:0000313" key="8">
    <source>
        <dbReference type="Proteomes" id="UP001620626"/>
    </source>
</evidence>
<keyword evidence="2 6" id="KW-0812">Transmembrane</keyword>
<dbReference type="GO" id="GO:0034707">
    <property type="term" value="C:chloride channel complex"/>
    <property type="evidence" value="ECO:0007669"/>
    <property type="project" value="UniProtKB-KW"/>
</dbReference>
<keyword evidence="4 6" id="KW-0472">Membrane</keyword>
<comment type="similarity">
    <text evidence="5 6">Belongs to the anion channel-forming bestrophin (TC 1.A.46) family. Calcium-sensitive chloride channel subfamily.</text>
</comment>
<evidence type="ECO:0000256" key="1">
    <source>
        <dbReference type="ARBA" id="ARBA00004370"/>
    </source>
</evidence>
<dbReference type="PANTHER" id="PTHR10736:SF20">
    <property type="entry name" value="BESTROPHIN HOMOLOG 22"/>
    <property type="match status" value="1"/>
</dbReference>
<evidence type="ECO:0000256" key="2">
    <source>
        <dbReference type="ARBA" id="ARBA00022692"/>
    </source>
</evidence>
<comment type="caution">
    <text evidence="7">The sequence shown here is derived from an EMBL/GenBank/DDBJ whole genome shotgun (WGS) entry which is preliminary data.</text>
</comment>
<dbReference type="GO" id="GO:0005886">
    <property type="term" value="C:plasma membrane"/>
    <property type="evidence" value="ECO:0007669"/>
    <property type="project" value="UniProtKB-SubCell"/>
</dbReference>
<gene>
    <name evidence="7" type="ORF">niasHT_029476</name>
</gene>
<evidence type="ECO:0000256" key="3">
    <source>
        <dbReference type="ARBA" id="ARBA00022989"/>
    </source>
</evidence>
<dbReference type="InterPro" id="IPR000615">
    <property type="entry name" value="Bestrophin"/>
</dbReference>
<feature type="transmembrane region" description="Helical" evidence="6">
    <location>
        <begin position="28"/>
        <end position="50"/>
    </location>
</feature>
<dbReference type="Proteomes" id="UP001620626">
    <property type="component" value="Unassembled WGS sequence"/>
</dbReference>
<evidence type="ECO:0000256" key="5">
    <source>
        <dbReference type="ARBA" id="ARBA00034769"/>
    </source>
</evidence>
<keyword evidence="6" id="KW-0868">Chloride</keyword>
<evidence type="ECO:0000256" key="6">
    <source>
        <dbReference type="RuleBase" id="RU363126"/>
    </source>
</evidence>
<evidence type="ECO:0000256" key="4">
    <source>
        <dbReference type="ARBA" id="ARBA00023136"/>
    </source>
</evidence>
<accession>A0ABD2KIA8</accession>
<dbReference type="EMBL" id="JBICBT010000752">
    <property type="protein sequence ID" value="KAL3102665.1"/>
    <property type="molecule type" value="Genomic_DNA"/>
</dbReference>
<dbReference type="GO" id="GO:0005254">
    <property type="term" value="F:chloride channel activity"/>
    <property type="evidence" value="ECO:0007669"/>
    <property type="project" value="UniProtKB-KW"/>
</dbReference>
<keyword evidence="6" id="KW-0869">Chloride channel</keyword>
<dbReference type="Pfam" id="PF01062">
    <property type="entry name" value="Bestrophin"/>
    <property type="match status" value="1"/>
</dbReference>
<keyword evidence="6" id="KW-1003">Cell membrane</keyword>
<organism evidence="7 8">
    <name type="scientific">Heterodera trifolii</name>
    <dbReference type="NCBI Taxonomy" id="157864"/>
    <lineage>
        <taxon>Eukaryota</taxon>
        <taxon>Metazoa</taxon>
        <taxon>Ecdysozoa</taxon>
        <taxon>Nematoda</taxon>
        <taxon>Chromadorea</taxon>
        <taxon>Rhabditida</taxon>
        <taxon>Tylenchina</taxon>
        <taxon>Tylenchomorpha</taxon>
        <taxon>Tylenchoidea</taxon>
        <taxon>Heteroderidae</taxon>
        <taxon>Heteroderinae</taxon>
        <taxon>Heterodera</taxon>
    </lineage>
</organism>
<name>A0ABD2KIA8_9BILA</name>
<keyword evidence="8" id="KW-1185">Reference proteome</keyword>
<protein>
    <recommendedName>
        <fullName evidence="6">Bestrophin homolog</fullName>
    </recommendedName>
</protein>
<reference evidence="7 8" key="1">
    <citation type="submission" date="2024-10" db="EMBL/GenBank/DDBJ databases">
        <authorList>
            <person name="Kim D."/>
        </authorList>
    </citation>
    <scope>NUCLEOTIDE SEQUENCE [LARGE SCALE GENOMIC DNA]</scope>
    <source>
        <strain evidence="7">BH-2024</strain>
    </source>
</reference>
<dbReference type="AlphaFoldDB" id="A0ABD2KIA8"/>
<dbReference type="PANTHER" id="PTHR10736">
    <property type="entry name" value="BESTROPHIN"/>
    <property type="match status" value="1"/>
</dbReference>
<comment type="function">
    <text evidence="6">Forms chloride channels.</text>
</comment>
<comment type="caution">
    <text evidence="6">Lacks conserved residue(s) required for the propagation of feature annotation.</text>
</comment>
<dbReference type="InterPro" id="IPR021134">
    <property type="entry name" value="Bestrophin-like"/>
</dbReference>
<evidence type="ECO:0000313" key="7">
    <source>
        <dbReference type="EMBL" id="KAL3102665.1"/>
    </source>
</evidence>
<keyword evidence="3 6" id="KW-1133">Transmembrane helix</keyword>
<sequence>MTISYTLDVSKSSWGGFFRILSRWRGSVWKAVMGQLIVWTIIYMLISLVYRRLLNTRSQEAWGKLKLFKIGHFEQPSWSHYLNYGLDIVTIPAGLFNARFLRPQPSGQPMAICSERTWLD</sequence>
<keyword evidence="6" id="KW-0813">Transport</keyword>
<proteinExistence type="inferred from homology"/>
<comment type="subcellular location">
    <subcellularLocation>
        <location evidence="6">Cell membrane</location>
        <topology evidence="6">Multi-pass membrane protein</topology>
    </subcellularLocation>
    <subcellularLocation>
        <location evidence="1">Membrane</location>
    </subcellularLocation>
</comment>